<reference evidence="1 2" key="1">
    <citation type="journal article" date="2013" name="PLoS ONE">
        <title>Assembly-driven community genomics of a hypersaline microbial ecosystem.</title>
        <authorList>
            <person name="Podell S."/>
            <person name="Ugalde J.A."/>
            <person name="Narasingarao P."/>
            <person name="Banfield J.F."/>
            <person name="Heidelberg K.B."/>
            <person name="Allen E.E."/>
        </authorList>
    </citation>
    <scope>NUCLEOTIDE SEQUENCE [LARGE SCALE GENOMIC DNA]</scope>
    <source>
        <strain evidence="2">J07HQW1</strain>
    </source>
</reference>
<gene>
    <name evidence="1" type="ORF">J07HQW1_01828</name>
</gene>
<evidence type="ECO:0000313" key="1">
    <source>
        <dbReference type="EMBL" id="ERG91794.1"/>
    </source>
</evidence>
<dbReference type="HOGENOM" id="CLU_2475938_0_0_2"/>
<name>U1MPD6_9EURY</name>
<organism evidence="1 2">
    <name type="scientific">Haloquadratum walsbyi J07HQW1</name>
    <dbReference type="NCBI Taxonomy" id="1238424"/>
    <lineage>
        <taxon>Archaea</taxon>
        <taxon>Methanobacteriati</taxon>
        <taxon>Methanobacteriota</taxon>
        <taxon>Stenosarchaea group</taxon>
        <taxon>Halobacteria</taxon>
        <taxon>Halobacteriales</taxon>
        <taxon>Haloferacaceae</taxon>
        <taxon>Haloquadratum</taxon>
    </lineage>
</organism>
<protein>
    <submittedName>
        <fullName evidence="1">Uncharacterized protein</fullName>
    </submittedName>
</protein>
<evidence type="ECO:0000313" key="2">
    <source>
        <dbReference type="Proteomes" id="UP000030649"/>
    </source>
</evidence>
<accession>U1MPD6</accession>
<dbReference type="Proteomes" id="UP000030649">
    <property type="component" value="Unassembled WGS sequence"/>
</dbReference>
<dbReference type="EMBL" id="KE356560">
    <property type="protein sequence ID" value="ERG91794.1"/>
    <property type="molecule type" value="Genomic_DNA"/>
</dbReference>
<dbReference type="AlphaFoldDB" id="U1MPD6"/>
<sequence>MSRRAVVIVSGYPPASSGPRSGGGWGMDVVVRIMGVRMPIPSAFPGWVWRPLIQRITHSSFIIPHLVFVSVDPRENTLFQVDGKYLF</sequence>
<proteinExistence type="predicted"/>